<evidence type="ECO:0000313" key="2">
    <source>
        <dbReference type="Proteomes" id="UP000663866"/>
    </source>
</evidence>
<reference evidence="1" key="1">
    <citation type="submission" date="2021-02" db="EMBL/GenBank/DDBJ databases">
        <authorList>
            <person name="Nowell W R."/>
        </authorList>
    </citation>
    <scope>NUCLEOTIDE SEQUENCE</scope>
</reference>
<dbReference type="AlphaFoldDB" id="A0A821LFG3"/>
<protein>
    <submittedName>
        <fullName evidence="1">Uncharacterized protein</fullName>
    </submittedName>
</protein>
<proteinExistence type="predicted"/>
<keyword evidence="2" id="KW-1185">Reference proteome</keyword>
<evidence type="ECO:0000313" key="1">
    <source>
        <dbReference type="EMBL" id="CAF4750097.1"/>
    </source>
</evidence>
<comment type="caution">
    <text evidence="1">The sequence shown here is derived from an EMBL/GenBank/DDBJ whole genome shotgun (WGS) entry which is preliminary data.</text>
</comment>
<name>A0A821LFG3_9BILA</name>
<dbReference type="EMBL" id="CAJOBG010113611">
    <property type="protein sequence ID" value="CAF4750097.1"/>
    <property type="molecule type" value="Genomic_DNA"/>
</dbReference>
<sequence>MVYPTTSIRYYQTDYMGQQAAAAAAAQSMQLQQIPFYYPINTPGIIQTAAT</sequence>
<gene>
    <name evidence="1" type="ORF">OVN521_LOCUS50123</name>
</gene>
<organism evidence="1 2">
    <name type="scientific">Rotaria magnacalcarata</name>
    <dbReference type="NCBI Taxonomy" id="392030"/>
    <lineage>
        <taxon>Eukaryota</taxon>
        <taxon>Metazoa</taxon>
        <taxon>Spiralia</taxon>
        <taxon>Gnathifera</taxon>
        <taxon>Rotifera</taxon>
        <taxon>Eurotatoria</taxon>
        <taxon>Bdelloidea</taxon>
        <taxon>Philodinida</taxon>
        <taxon>Philodinidae</taxon>
        <taxon>Rotaria</taxon>
    </lineage>
</organism>
<accession>A0A821LFG3</accession>
<dbReference type="Proteomes" id="UP000663866">
    <property type="component" value="Unassembled WGS sequence"/>
</dbReference>
<feature type="non-terminal residue" evidence="1">
    <location>
        <position position="1"/>
    </location>
</feature>